<dbReference type="AlphaFoldDB" id="A0A2P9HIT4"/>
<name>A0A2P9HIT4_9HYPH</name>
<protein>
    <submittedName>
        <fullName evidence="1">Uncharacterized protein</fullName>
    </submittedName>
</protein>
<evidence type="ECO:0000313" key="1">
    <source>
        <dbReference type="EMBL" id="SPL63710.1"/>
    </source>
</evidence>
<evidence type="ECO:0000313" key="2">
    <source>
        <dbReference type="Proteomes" id="UP000246073"/>
    </source>
</evidence>
<proteinExistence type="predicted"/>
<sequence>MVLPVNGARGEVGVTIGDVDIVLAATMGGLAAVSTELGCKSMNDLFDRLSESEVAAAISGLRHLTIRGDADAAIGSLKLSHFPILSQAFHAALSHHFVDEPGNGEAKEKA</sequence>
<dbReference type="EMBL" id="OOFM01000004">
    <property type="protein sequence ID" value="SPL63710.1"/>
    <property type="molecule type" value="Genomic_DNA"/>
</dbReference>
<organism evidence="1 2">
    <name type="scientific">Ochrobactrum soli</name>
    <dbReference type="NCBI Taxonomy" id="2448455"/>
    <lineage>
        <taxon>Bacteria</taxon>
        <taxon>Pseudomonadati</taxon>
        <taxon>Pseudomonadota</taxon>
        <taxon>Alphaproteobacteria</taxon>
        <taxon>Hyphomicrobiales</taxon>
        <taxon>Brucellaceae</taxon>
        <taxon>Brucella/Ochrobactrum group</taxon>
        <taxon>Ochrobactrum</taxon>
    </lineage>
</organism>
<dbReference type="RefSeq" id="WP_109367595.1">
    <property type="nucleotide sequence ID" value="NZ_OOFM01000004.1"/>
</dbReference>
<reference evidence="2" key="1">
    <citation type="submission" date="2017-12" db="EMBL/GenBank/DDBJ databases">
        <authorList>
            <person name="Diaz M."/>
        </authorList>
    </citation>
    <scope>NUCLEOTIDE SEQUENCE [LARGE SCALE GENOMIC DNA]</scope>
    <source>
        <strain evidence="2">FI11154</strain>
    </source>
</reference>
<gene>
    <name evidence="1" type="ORF">OHAE_3642</name>
</gene>
<dbReference type="Proteomes" id="UP000246073">
    <property type="component" value="Unassembled WGS sequence"/>
</dbReference>
<accession>A0A2P9HIT4</accession>